<dbReference type="SMART" id="SM00506">
    <property type="entry name" value="A1pp"/>
    <property type="match status" value="1"/>
</dbReference>
<organism evidence="2 3">
    <name type="scientific">Celerinatantimonas yamalensis</name>
    <dbReference type="NCBI Taxonomy" id="559956"/>
    <lineage>
        <taxon>Bacteria</taxon>
        <taxon>Pseudomonadati</taxon>
        <taxon>Pseudomonadota</taxon>
        <taxon>Gammaproteobacteria</taxon>
        <taxon>Celerinatantimonadaceae</taxon>
        <taxon>Celerinatantimonas</taxon>
    </lineage>
</organism>
<dbReference type="CDD" id="cd02908">
    <property type="entry name" value="Macro_OAADPr_deacetylase"/>
    <property type="match status" value="1"/>
</dbReference>
<dbReference type="EC" id="3.1.1.106" evidence="2"/>
<dbReference type="GO" id="GO:0061463">
    <property type="term" value="F:O-acetyl-ADP-ribose deacetylase activity"/>
    <property type="evidence" value="ECO:0007669"/>
    <property type="project" value="UniProtKB-EC"/>
</dbReference>
<dbReference type="RefSeq" id="WP_408621921.1">
    <property type="nucleotide sequence ID" value="NZ_JBEQCT010000001.1"/>
</dbReference>
<dbReference type="Pfam" id="PF01661">
    <property type="entry name" value="Macro"/>
    <property type="match status" value="1"/>
</dbReference>
<name>A0ABW9G2R7_9GAMM</name>
<evidence type="ECO:0000313" key="2">
    <source>
        <dbReference type="EMBL" id="MFM2483762.1"/>
    </source>
</evidence>
<dbReference type="Gene3D" id="3.40.220.10">
    <property type="entry name" value="Leucine Aminopeptidase, subunit E, domain 1"/>
    <property type="match status" value="1"/>
</dbReference>
<sequence length="171" mass="18709">MSHIQLIQGDITTAHVDAIVNAANSRMLGGGGVDGAIHRVAGPELLQACLQVPESEPGVRCPVGHAQITRAGRLSAKFVIHTVGPIYRSHHHSGPYLESAYRHTLELARTHHCHSIAFPAISCGVYGYPYQDAAQIALTTCLDYGELDITFYLFADDIYQVWQDVYQQLLA</sequence>
<accession>A0ABW9G2R7</accession>
<protein>
    <submittedName>
        <fullName evidence="2">O-acetyl-ADP-ribose deacetylase</fullName>
        <ecNumber evidence="2">3.1.1.106</ecNumber>
    </submittedName>
</protein>
<keyword evidence="2" id="KW-0378">Hydrolase</keyword>
<dbReference type="PANTHER" id="PTHR11106:SF27">
    <property type="entry name" value="MACRO DOMAIN-CONTAINING PROTEIN"/>
    <property type="match status" value="1"/>
</dbReference>
<comment type="caution">
    <text evidence="2">The sequence shown here is derived from an EMBL/GenBank/DDBJ whole genome shotgun (WGS) entry which is preliminary data.</text>
</comment>
<feature type="domain" description="Macro" evidence="1">
    <location>
        <begin position="1"/>
        <end position="170"/>
    </location>
</feature>
<evidence type="ECO:0000313" key="3">
    <source>
        <dbReference type="Proteomes" id="UP001629953"/>
    </source>
</evidence>
<dbReference type="InterPro" id="IPR043472">
    <property type="entry name" value="Macro_dom-like"/>
</dbReference>
<dbReference type="EMBL" id="JBEQCT010000001">
    <property type="protein sequence ID" value="MFM2483762.1"/>
    <property type="molecule type" value="Genomic_DNA"/>
</dbReference>
<dbReference type="PANTHER" id="PTHR11106">
    <property type="entry name" value="GANGLIOSIDE INDUCED DIFFERENTIATION ASSOCIATED PROTEIN 2-RELATED"/>
    <property type="match status" value="1"/>
</dbReference>
<proteinExistence type="predicted"/>
<dbReference type="PROSITE" id="PS51154">
    <property type="entry name" value="MACRO"/>
    <property type="match status" value="1"/>
</dbReference>
<reference evidence="2 3" key="1">
    <citation type="journal article" date="2013" name="Int. J. Syst. Evol. Microbiol.">
        <title>Celerinatantimonas yamalensis sp. nov., a cold-adapted diazotrophic bacterium from a cold permafrost brine.</title>
        <authorList>
            <person name="Shcherbakova V."/>
            <person name="Chuvilskaya N."/>
            <person name="Rivkina E."/>
            <person name="Demidov N."/>
            <person name="Uchaeva V."/>
            <person name="Suetin S."/>
            <person name="Suzina N."/>
            <person name="Gilichinsky D."/>
        </authorList>
    </citation>
    <scope>NUCLEOTIDE SEQUENCE [LARGE SCALE GENOMIC DNA]</scope>
    <source>
        <strain evidence="2 3">C7</strain>
    </source>
</reference>
<dbReference type="SUPFAM" id="SSF52949">
    <property type="entry name" value="Macro domain-like"/>
    <property type="match status" value="1"/>
</dbReference>
<gene>
    <name evidence="2" type="ORF">ABUE30_01515</name>
</gene>
<dbReference type="InterPro" id="IPR002589">
    <property type="entry name" value="Macro_dom"/>
</dbReference>
<keyword evidence="3" id="KW-1185">Reference proteome</keyword>
<dbReference type="NCBIfam" id="NF001664">
    <property type="entry name" value="PRK00431.1-6"/>
    <property type="match status" value="1"/>
</dbReference>
<evidence type="ECO:0000259" key="1">
    <source>
        <dbReference type="PROSITE" id="PS51154"/>
    </source>
</evidence>
<dbReference type="Proteomes" id="UP001629953">
    <property type="component" value="Unassembled WGS sequence"/>
</dbReference>